<gene>
    <name evidence="2" type="ORF">NPIL_513231</name>
</gene>
<sequence>MEGQKKAEEKQRNSNYCSAQAYTRGALHKAGYCTPLPSKGAQSRVGYLTPSRGKTSENIRIGHRGLSGQSSQNPCCVNSPGIC</sequence>
<evidence type="ECO:0000313" key="2">
    <source>
        <dbReference type="EMBL" id="GFT03490.1"/>
    </source>
</evidence>
<feature type="compositionally biased region" description="Polar residues" evidence="1">
    <location>
        <begin position="67"/>
        <end position="76"/>
    </location>
</feature>
<reference evidence="2" key="1">
    <citation type="submission" date="2020-08" db="EMBL/GenBank/DDBJ databases">
        <title>Multicomponent nature underlies the extraordinary mechanical properties of spider dragline silk.</title>
        <authorList>
            <person name="Kono N."/>
            <person name="Nakamura H."/>
            <person name="Mori M."/>
            <person name="Yoshida Y."/>
            <person name="Ohtoshi R."/>
            <person name="Malay A.D."/>
            <person name="Moran D.A.P."/>
            <person name="Tomita M."/>
            <person name="Numata K."/>
            <person name="Arakawa K."/>
        </authorList>
    </citation>
    <scope>NUCLEOTIDE SEQUENCE</scope>
</reference>
<evidence type="ECO:0000313" key="3">
    <source>
        <dbReference type="Proteomes" id="UP000887013"/>
    </source>
</evidence>
<dbReference type="Proteomes" id="UP000887013">
    <property type="component" value="Unassembled WGS sequence"/>
</dbReference>
<organism evidence="2 3">
    <name type="scientific">Nephila pilipes</name>
    <name type="common">Giant wood spider</name>
    <name type="synonym">Nephila maculata</name>
    <dbReference type="NCBI Taxonomy" id="299642"/>
    <lineage>
        <taxon>Eukaryota</taxon>
        <taxon>Metazoa</taxon>
        <taxon>Ecdysozoa</taxon>
        <taxon>Arthropoda</taxon>
        <taxon>Chelicerata</taxon>
        <taxon>Arachnida</taxon>
        <taxon>Araneae</taxon>
        <taxon>Araneomorphae</taxon>
        <taxon>Entelegynae</taxon>
        <taxon>Araneoidea</taxon>
        <taxon>Nephilidae</taxon>
        <taxon>Nephila</taxon>
    </lineage>
</organism>
<dbReference type="AlphaFoldDB" id="A0A8X6TF01"/>
<proteinExistence type="predicted"/>
<feature type="region of interest" description="Disordered" evidence="1">
    <location>
        <begin position="63"/>
        <end position="83"/>
    </location>
</feature>
<accession>A0A8X6TF01</accession>
<comment type="caution">
    <text evidence="2">The sequence shown here is derived from an EMBL/GenBank/DDBJ whole genome shotgun (WGS) entry which is preliminary data.</text>
</comment>
<evidence type="ECO:0000256" key="1">
    <source>
        <dbReference type="SAM" id="MobiDB-lite"/>
    </source>
</evidence>
<dbReference type="OrthoDB" id="10489675at2759"/>
<name>A0A8X6TF01_NEPPI</name>
<protein>
    <submittedName>
        <fullName evidence="2">Uncharacterized protein</fullName>
    </submittedName>
</protein>
<dbReference type="EMBL" id="BMAW01055927">
    <property type="protein sequence ID" value="GFT03490.1"/>
    <property type="molecule type" value="Genomic_DNA"/>
</dbReference>
<keyword evidence="3" id="KW-1185">Reference proteome</keyword>